<feature type="transmembrane region" description="Helical" evidence="9">
    <location>
        <begin position="109"/>
        <end position="130"/>
    </location>
</feature>
<name>A0A9W5Y2H5_9CLOT</name>
<dbReference type="EMBL" id="BQXY01000003">
    <property type="protein sequence ID" value="GKU25408.1"/>
    <property type="molecule type" value="Genomic_DNA"/>
</dbReference>
<evidence type="ECO:0000256" key="2">
    <source>
        <dbReference type="ARBA" id="ARBA00022723"/>
    </source>
</evidence>
<dbReference type="InterPro" id="IPR001915">
    <property type="entry name" value="Peptidase_M48"/>
</dbReference>
<feature type="transmembrane region" description="Helical" evidence="9">
    <location>
        <begin position="67"/>
        <end position="89"/>
    </location>
</feature>
<sequence length="433" mass="49665">MKKFLLNTIIICIFLFFITCILTFATELTVKSQLKASNKVEYKVSDNKVQVPNSSERAIANYQFSKVFLVVRLIITFLIPILFIYLGAINLANSFKGNEFLRLIKLTSLYLFFDLFLSIPLSFFSSFYRLKLIGISNSTFSLWGENYIKSFALNFAITIVFVIIPYIIFIKFKRWYIVLGLLTVPVGFVGSILAPVFIDPLFNDFKPIQNVQVKQEILTLAKKANIGDVTILEVDKSKETKALNAYMSGIFNTKRIVIWDNTLNQLSSAEIQSVVAHEIGHYKLNHIPKSIALSGILSIILLGLTDLISKSIVMKVGFFRNNIGNYKSLATIPILILIFTILSTFSDPLTNWYSRKIEMDADKFAIELTHDNLTNAKLEARFMETNLSMNDVNPVYKFWVYDHPTPKERIEMSNNYKPWETGDYRFDKIINEK</sequence>
<keyword evidence="3 8" id="KW-0378">Hydrolase</keyword>
<comment type="caution">
    <text evidence="12">The sequence shown here is derived from an EMBL/GenBank/DDBJ whole genome shotgun (WGS) entry which is preliminary data.</text>
</comment>
<dbReference type="GO" id="GO:0046872">
    <property type="term" value="F:metal ion binding"/>
    <property type="evidence" value="ECO:0007669"/>
    <property type="project" value="UniProtKB-KW"/>
</dbReference>
<dbReference type="Pfam" id="PF01435">
    <property type="entry name" value="Peptidase_M48"/>
    <property type="match status" value="1"/>
</dbReference>
<keyword evidence="9" id="KW-1133">Transmembrane helix</keyword>
<gene>
    <name evidence="12" type="ORF">CFOLD11_22340</name>
</gene>
<evidence type="ECO:0000256" key="9">
    <source>
        <dbReference type="SAM" id="Phobius"/>
    </source>
</evidence>
<dbReference type="PANTHER" id="PTHR10120">
    <property type="entry name" value="CAAX PRENYL PROTEASE 1"/>
    <property type="match status" value="1"/>
</dbReference>
<feature type="transmembrane region" description="Helical" evidence="9">
    <location>
        <begin position="291"/>
        <end position="309"/>
    </location>
</feature>
<feature type="binding site" evidence="7">
    <location>
        <position position="277"/>
    </location>
    <ligand>
        <name>Zn(2+)</name>
        <dbReference type="ChEBI" id="CHEBI:29105"/>
        <note>catalytic</note>
    </ligand>
</feature>
<dbReference type="InterPro" id="IPR032456">
    <property type="entry name" value="Peptidase_M48_N"/>
</dbReference>
<keyword evidence="13" id="KW-1185">Reference proteome</keyword>
<dbReference type="InterPro" id="IPR027057">
    <property type="entry name" value="CAXX_Prtase_1"/>
</dbReference>
<keyword evidence="1 8" id="KW-0645">Protease</keyword>
<feature type="transmembrane region" description="Helical" evidence="9">
    <location>
        <begin position="6"/>
        <end position="25"/>
    </location>
</feature>
<feature type="active site" description="Proton donor" evidence="6">
    <location>
        <position position="362"/>
    </location>
</feature>
<reference evidence="12" key="1">
    <citation type="journal article" date="2023" name="Int. J. Syst. Evol. Microbiol.">
        <title>&lt;i&gt;Clostridium folliculivorans&lt;/i&gt; sp. nov., isolated from soil samples of an organic paddy in Japan.</title>
        <authorList>
            <person name="Tazawa J."/>
            <person name="Kobayashi H."/>
            <person name="Tanizawa Y."/>
            <person name="Uchino A."/>
            <person name="Tanaka F."/>
            <person name="Urashima Y."/>
            <person name="Miura S."/>
            <person name="Sakamoto M."/>
            <person name="Ohkuma M."/>
            <person name="Tohno M."/>
        </authorList>
    </citation>
    <scope>NUCLEOTIDE SEQUENCE</scope>
    <source>
        <strain evidence="12">D1-1</strain>
    </source>
</reference>
<feature type="binding site" evidence="7">
    <location>
        <position position="358"/>
    </location>
    <ligand>
        <name>Zn(2+)</name>
        <dbReference type="ChEBI" id="CHEBI:29105"/>
        <note>catalytic</note>
    </ligand>
</feature>
<evidence type="ECO:0000256" key="5">
    <source>
        <dbReference type="ARBA" id="ARBA00023049"/>
    </source>
</evidence>
<evidence type="ECO:0000256" key="8">
    <source>
        <dbReference type="RuleBase" id="RU003983"/>
    </source>
</evidence>
<dbReference type="CDD" id="cd07343">
    <property type="entry name" value="M48A_Zmpste24p_like"/>
    <property type="match status" value="1"/>
</dbReference>
<evidence type="ECO:0000259" key="11">
    <source>
        <dbReference type="Pfam" id="PF16491"/>
    </source>
</evidence>
<evidence type="ECO:0000256" key="4">
    <source>
        <dbReference type="ARBA" id="ARBA00022833"/>
    </source>
</evidence>
<dbReference type="Gene3D" id="3.30.2010.10">
    <property type="entry name" value="Metalloproteases ('zincins'), catalytic domain"/>
    <property type="match status" value="1"/>
</dbReference>
<keyword evidence="5 8" id="KW-0482">Metalloprotease</keyword>
<dbReference type="Pfam" id="PF16491">
    <property type="entry name" value="Peptidase_M48_N"/>
    <property type="match status" value="1"/>
</dbReference>
<dbReference type="RefSeq" id="WP_261852373.1">
    <property type="nucleotide sequence ID" value="NZ_BQXY01000003.1"/>
</dbReference>
<feature type="domain" description="CAAX prenyl protease 1 N-terminal" evidence="11">
    <location>
        <begin position="53"/>
        <end position="203"/>
    </location>
</feature>
<feature type="transmembrane region" description="Helical" evidence="9">
    <location>
        <begin position="329"/>
        <end position="349"/>
    </location>
</feature>
<feature type="domain" description="Peptidase M48" evidence="10">
    <location>
        <begin position="208"/>
        <end position="411"/>
    </location>
</feature>
<dbReference type="Proteomes" id="UP001057868">
    <property type="component" value="Unassembled WGS sequence"/>
</dbReference>
<keyword evidence="2 7" id="KW-0479">Metal-binding</keyword>
<evidence type="ECO:0000313" key="13">
    <source>
        <dbReference type="Proteomes" id="UP001057868"/>
    </source>
</evidence>
<dbReference type="GO" id="GO:0071586">
    <property type="term" value="P:CAAX-box protein processing"/>
    <property type="evidence" value="ECO:0007669"/>
    <property type="project" value="InterPro"/>
</dbReference>
<keyword evidence="9" id="KW-0812">Transmembrane</keyword>
<feature type="active site" evidence="6">
    <location>
        <position position="278"/>
    </location>
</feature>
<protein>
    <submittedName>
        <fullName evidence="12">Peptidase M48</fullName>
    </submittedName>
</protein>
<keyword evidence="9" id="KW-0472">Membrane</keyword>
<comment type="cofactor">
    <cofactor evidence="7 8">
        <name>Zn(2+)</name>
        <dbReference type="ChEBI" id="CHEBI:29105"/>
    </cofactor>
    <text evidence="7 8">Binds 1 zinc ion per subunit.</text>
</comment>
<evidence type="ECO:0000256" key="3">
    <source>
        <dbReference type="ARBA" id="ARBA00022801"/>
    </source>
</evidence>
<evidence type="ECO:0000256" key="6">
    <source>
        <dbReference type="PIRSR" id="PIRSR627057-1"/>
    </source>
</evidence>
<feature type="transmembrane region" description="Helical" evidence="9">
    <location>
        <begin position="151"/>
        <end position="169"/>
    </location>
</feature>
<evidence type="ECO:0000313" key="12">
    <source>
        <dbReference type="EMBL" id="GKU25408.1"/>
    </source>
</evidence>
<comment type="similarity">
    <text evidence="8">Belongs to the peptidase M48 family.</text>
</comment>
<evidence type="ECO:0000256" key="7">
    <source>
        <dbReference type="PIRSR" id="PIRSR627057-2"/>
    </source>
</evidence>
<accession>A0A9W5Y2H5</accession>
<feature type="transmembrane region" description="Helical" evidence="9">
    <location>
        <begin position="175"/>
        <end position="198"/>
    </location>
</feature>
<evidence type="ECO:0000256" key="1">
    <source>
        <dbReference type="ARBA" id="ARBA00022670"/>
    </source>
</evidence>
<organism evidence="12 13">
    <name type="scientific">Clostridium folliculivorans</name>
    <dbReference type="NCBI Taxonomy" id="2886038"/>
    <lineage>
        <taxon>Bacteria</taxon>
        <taxon>Bacillati</taxon>
        <taxon>Bacillota</taxon>
        <taxon>Clostridia</taxon>
        <taxon>Eubacteriales</taxon>
        <taxon>Clostridiaceae</taxon>
        <taxon>Clostridium</taxon>
    </lineage>
</organism>
<feature type="binding site" evidence="7">
    <location>
        <position position="281"/>
    </location>
    <ligand>
        <name>Zn(2+)</name>
        <dbReference type="ChEBI" id="CHEBI:29105"/>
        <note>catalytic</note>
    </ligand>
</feature>
<dbReference type="AlphaFoldDB" id="A0A9W5Y2H5"/>
<keyword evidence="4 7" id="KW-0862">Zinc</keyword>
<proteinExistence type="inferred from homology"/>
<evidence type="ECO:0000259" key="10">
    <source>
        <dbReference type="Pfam" id="PF01435"/>
    </source>
</evidence>
<dbReference type="GO" id="GO:0004222">
    <property type="term" value="F:metalloendopeptidase activity"/>
    <property type="evidence" value="ECO:0007669"/>
    <property type="project" value="InterPro"/>
</dbReference>